<evidence type="ECO:0000313" key="3">
    <source>
        <dbReference type="Proteomes" id="UP000064939"/>
    </source>
</evidence>
<sequence length="324" mass="38361">MSNLLSNLDLSIVIPIDLNRRSWDIYKRIKNYVRIFAHSNIQIILGCHNEPKFWVSCVQKLITPYNNFKLCLVSTQKSSLAKLRNIALNQVQTRYVLFLDVDIYPDIEIIQQAYKYTINKPNTLAMFPCLYLSKMGSKKIYTKPTTEFIKNYYDFRRDLIQHLAFPSSIILTDLASVQAINGFDEAYIGHGYEDFDFMLRLFKYKGLIEYTNDILVDEPYLAPLMSIGFRALLAKSCLEILLSPYYFLHIFHKKNKQESYYRLRQINQNYFNSKFHIMININHELDKLALLQTFFMLLKDKKESPKYAVLWAEIEGYKFRINSY</sequence>
<reference evidence="2 3" key="1">
    <citation type="journal article" date="2015" name="Int. J. Syst. Evol. Microbiol.">
        <title>Acinetobacter equi sp. nov. isolated from horse faeces.</title>
        <authorList>
            <person name="Poppel M.T."/>
            <person name="Skiebe E."/>
            <person name="Laue M."/>
            <person name="Bergmann H."/>
            <person name="Ebersberger I."/>
            <person name="Garn T."/>
            <person name="Fruth A."/>
            <person name="Baumgardt S."/>
            <person name="Busse H.J."/>
            <person name="Wilharm G."/>
        </authorList>
    </citation>
    <scope>NUCLEOTIDE SEQUENCE [LARGE SCALE GENOMIC DNA]</scope>
    <source>
        <strain evidence="2 3">114</strain>
    </source>
</reference>
<dbReference type="InterPro" id="IPR029044">
    <property type="entry name" value="Nucleotide-diphossugar_trans"/>
</dbReference>
<protein>
    <recommendedName>
        <fullName evidence="1">Glycosyltransferase 2-like prokaryotic type domain-containing protein</fullName>
    </recommendedName>
</protein>
<dbReference type="Pfam" id="PF10111">
    <property type="entry name" value="Glyco_tranf_2_2"/>
    <property type="match status" value="1"/>
</dbReference>
<dbReference type="Proteomes" id="UP000064939">
    <property type="component" value="Chromosome"/>
</dbReference>
<dbReference type="STRING" id="1324350.AOY20_03590"/>
<feature type="domain" description="Glycosyltransferase 2-like prokaryotic type" evidence="1">
    <location>
        <begin position="11"/>
        <end position="276"/>
    </location>
</feature>
<dbReference type="AlphaFoldDB" id="A0A0N9WBC9"/>
<dbReference type="OrthoDB" id="7791059at2"/>
<evidence type="ECO:0000313" key="2">
    <source>
        <dbReference type="EMBL" id="ALH94687.1"/>
    </source>
</evidence>
<proteinExistence type="predicted"/>
<dbReference type="KEGG" id="aei:AOY20_03590"/>
<dbReference type="Gene3D" id="3.90.550.10">
    <property type="entry name" value="Spore Coat Polysaccharide Biosynthesis Protein SpsA, Chain A"/>
    <property type="match status" value="1"/>
</dbReference>
<dbReference type="SUPFAM" id="SSF53448">
    <property type="entry name" value="Nucleotide-diphospho-sugar transferases"/>
    <property type="match status" value="1"/>
</dbReference>
<accession>A0A0N9WBC9</accession>
<keyword evidence="3" id="KW-1185">Reference proteome</keyword>
<dbReference type="InterPro" id="IPR019290">
    <property type="entry name" value="GlycosylTrfase-like_prok"/>
</dbReference>
<name>A0A0N9WBC9_9GAMM</name>
<dbReference type="EMBL" id="CP012808">
    <property type="protein sequence ID" value="ALH94687.1"/>
    <property type="molecule type" value="Genomic_DNA"/>
</dbReference>
<organism evidence="2 3">
    <name type="scientific">Acinetobacter equi</name>
    <dbReference type="NCBI Taxonomy" id="1324350"/>
    <lineage>
        <taxon>Bacteria</taxon>
        <taxon>Pseudomonadati</taxon>
        <taxon>Pseudomonadota</taxon>
        <taxon>Gammaproteobacteria</taxon>
        <taxon>Moraxellales</taxon>
        <taxon>Moraxellaceae</taxon>
        <taxon>Acinetobacter</taxon>
    </lineage>
</organism>
<evidence type="ECO:0000259" key="1">
    <source>
        <dbReference type="Pfam" id="PF10111"/>
    </source>
</evidence>
<gene>
    <name evidence="2" type="ORF">AOY20_03590</name>
</gene>